<evidence type="ECO:0000256" key="3">
    <source>
        <dbReference type="ARBA" id="ARBA00024484"/>
    </source>
</evidence>
<dbReference type="Pfam" id="PF00501">
    <property type="entry name" value="AMP-binding"/>
    <property type="match status" value="1"/>
</dbReference>
<dbReference type="GO" id="GO:0004467">
    <property type="term" value="F:long-chain fatty acid-CoA ligase activity"/>
    <property type="evidence" value="ECO:0007669"/>
    <property type="project" value="UniProtKB-EC"/>
</dbReference>
<keyword evidence="2" id="KW-0067">ATP-binding</keyword>
<evidence type="ECO:0000256" key="2">
    <source>
        <dbReference type="ARBA" id="ARBA00022840"/>
    </source>
</evidence>
<dbReference type="PANTHER" id="PTHR43272:SF33">
    <property type="entry name" value="AMP-BINDING DOMAIN-CONTAINING PROTEIN-RELATED"/>
    <property type="match status" value="1"/>
</dbReference>
<keyword evidence="8" id="KW-1185">Reference proteome</keyword>
<feature type="domain" description="AMP-dependent synthetase/ligase" evidence="5">
    <location>
        <begin position="16"/>
        <end position="391"/>
    </location>
</feature>
<dbReference type="Gene3D" id="3.30.300.30">
    <property type="match status" value="1"/>
</dbReference>
<dbReference type="Proteomes" id="UP000323594">
    <property type="component" value="Chromosome"/>
</dbReference>
<dbReference type="PROSITE" id="PS00455">
    <property type="entry name" value="AMP_BINDING"/>
    <property type="match status" value="1"/>
</dbReference>
<organism evidence="6 8">
    <name type="scientific">Treponema phagedenis</name>
    <dbReference type="NCBI Taxonomy" id="162"/>
    <lineage>
        <taxon>Bacteria</taxon>
        <taxon>Pseudomonadati</taxon>
        <taxon>Spirochaetota</taxon>
        <taxon>Spirochaetia</taxon>
        <taxon>Spirochaetales</taxon>
        <taxon>Treponemataceae</taxon>
        <taxon>Treponema</taxon>
    </lineage>
</organism>
<feature type="transmembrane region" description="Helical" evidence="4">
    <location>
        <begin position="210"/>
        <end position="231"/>
    </location>
</feature>
<reference evidence="7 9" key="3">
    <citation type="submission" date="2019-08" db="EMBL/GenBank/DDBJ databases">
        <authorList>
            <person name="Kuhnert P."/>
        </authorList>
    </citation>
    <scope>NUCLEOTIDE SEQUENCE [LARGE SCALE GENOMIC DNA]</scope>
    <source>
        <strain evidence="7 9">B36.5</strain>
    </source>
</reference>
<dbReference type="EMBL" id="CDNC01000034">
    <property type="protein sequence ID" value="CEM62545.1"/>
    <property type="molecule type" value="Genomic_DNA"/>
</dbReference>
<dbReference type="PANTHER" id="PTHR43272">
    <property type="entry name" value="LONG-CHAIN-FATTY-ACID--COA LIGASE"/>
    <property type="match status" value="1"/>
</dbReference>
<dbReference type="EMBL" id="CP042817">
    <property type="protein sequence ID" value="QEJ99373.1"/>
    <property type="molecule type" value="Genomic_DNA"/>
</dbReference>
<dbReference type="AlphaFoldDB" id="A0A0B7GZZ9"/>
<dbReference type="GO" id="GO:0005524">
    <property type="term" value="F:ATP binding"/>
    <property type="evidence" value="ECO:0007669"/>
    <property type="project" value="UniProtKB-KW"/>
</dbReference>
<keyword evidence="7" id="KW-0436">Ligase</keyword>
<protein>
    <submittedName>
        <fullName evidence="6">AMP-binding enzyme</fullName>
    </submittedName>
    <submittedName>
        <fullName evidence="7">Long-chain fatty acid--CoA ligase</fullName>
    </submittedName>
</protein>
<dbReference type="GeneID" id="57754455"/>
<comment type="catalytic activity">
    <reaction evidence="3">
        <text>a long-chain fatty acid + ATP + CoA = a long-chain fatty acyl-CoA + AMP + diphosphate</text>
        <dbReference type="Rhea" id="RHEA:15421"/>
        <dbReference type="ChEBI" id="CHEBI:30616"/>
        <dbReference type="ChEBI" id="CHEBI:33019"/>
        <dbReference type="ChEBI" id="CHEBI:57287"/>
        <dbReference type="ChEBI" id="CHEBI:57560"/>
        <dbReference type="ChEBI" id="CHEBI:83139"/>
        <dbReference type="ChEBI" id="CHEBI:456215"/>
        <dbReference type="EC" id="6.2.1.3"/>
    </reaction>
    <physiologicalReaction direction="left-to-right" evidence="3">
        <dbReference type="Rhea" id="RHEA:15422"/>
    </physiologicalReaction>
</comment>
<gene>
    <name evidence="7" type="ORF">FUT82_16200</name>
    <name evidence="6" type="ORF">TPHV1_40048</name>
</gene>
<sequence length="581" mass="64905">MQTINELGKHTFSAMLENSVNRFGDRPAVSYVSAEPLTYNDFYEKVKEVRQLLYSVGIRAGTQVAIYATSCPHWGIAYFAIVTMGAIVVPLLPDFSARETEACLTHSETTHMLVDERLKSKIPEAYLQTIINIGDFSLIKGEKVSDEVPPAHECNEEDTASIIYTSGTTGRSKAVELTHKNLISNAIAGQSCQRINEYDVALSILPMSHVYEFTIGFLMFFLNGACIFYLIGPPTPRLLIPALQKVRPTMMLSVPMVIEKIYKTQVVPAFTASPLKKKITSTRLGRKLFSRIAGKKLLKTFGGRIKFFGIGGAKTDPAVEQFMKDAKFPYAIGYGLTETSPLIADSSPKQTVPEWIGYVIPEVDVKLINVNPETGIGELVVKGPNVMKGYYKDPELTDESFTEDGYFKTGDLFFIDSKGHVSIKGRSKNMIVGANGENIYPEDIEFVLNQHPFVSEALVVEGEHSSLVALVQLDEEKLAAELKKMEEVTVAEADKKDDENTRLQNLQEAMGDAMADFSNAMTYKRAEILNEIKFFVNSHVNKISRIDKVEPVEKFEKTASQKIKRYLYNFRKKSNEKTPEN</sequence>
<evidence type="ECO:0000313" key="6">
    <source>
        <dbReference type="EMBL" id="CEM62545.1"/>
    </source>
</evidence>
<dbReference type="Proteomes" id="UP000042527">
    <property type="component" value="Unassembled WGS sequence"/>
</dbReference>
<dbReference type="InterPro" id="IPR045851">
    <property type="entry name" value="AMP-bd_C_sf"/>
</dbReference>
<accession>A0A0B7GZZ9</accession>
<name>A0A0B7GZZ9_TREPH</name>
<dbReference type="OrthoDB" id="311554at2"/>
<evidence type="ECO:0000313" key="9">
    <source>
        <dbReference type="Proteomes" id="UP000323594"/>
    </source>
</evidence>
<dbReference type="RefSeq" id="WP_024752744.1">
    <property type="nucleotide sequence ID" value="NZ_CDNC01000034.1"/>
</dbReference>
<proteinExistence type="predicted"/>
<evidence type="ECO:0000313" key="8">
    <source>
        <dbReference type="Proteomes" id="UP000042527"/>
    </source>
</evidence>
<keyword evidence="4" id="KW-0472">Membrane</keyword>
<dbReference type="GO" id="GO:0016020">
    <property type="term" value="C:membrane"/>
    <property type="evidence" value="ECO:0007669"/>
    <property type="project" value="TreeGrafter"/>
</dbReference>
<keyword evidence="4" id="KW-1133">Transmembrane helix</keyword>
<evidence type="ECO:0000256" key="1">
    <source>
        <dbReference type="ARBA" id="ARBA00022741"/>
    </source>
</evidence>
<keyword evidence="1" id="KW-0547">Nucleotide-binding</keyword>
<keyword evidence="4" id="KW-0812">Transmembrane</keyword>
<dbReference type="InterPro" id="IPR000873">
    <property type="entry name" value="AMP-dep_synth/lig_dom"/>
</dbReference>
<reference evidence="8" key="2">
    <citation type="submission" date="2015-01" db="EMBL/GenBank/DDBJ databases">
        <authorList>
            <person name="Manzoor Shahid"/>
            <person name="Zubair Saima"/>
        </authorList>
    </citation>
    <scope>NUCLEOTIDE SEQUENCE [LARGE SCALE GENOMIC DNA]</scope>
    <source>
        <strain evidence="8">V1</strain>
    </source>
</reference>
<evidence type="ECO:0000259" key="5">
    <source>
        <dbReference type="Pfam" id="PF00501"/>
    </source>
</evidence>
<dbReference type="SUPFAM" id="SSF56801">
    <property type="entry name" value="Acetyl-CoA synthetase-like"/>
    <property type="match status" value="1"/>
</dbReference>
<dbReference type="InterPro" id="IPR042099">
    <property type="entry name" value="ANL_N_sf"/>
</dbReference>
<evidence type="ECO:0000313" key="7">
    <source>
        <dbReference type="EMBL" id="QEJ99373.1"/>
    </source>
</evidence>
<dbReference type="Gene3D" id="3.40.50.12780">
    <property type="entry name" value="N-terminal domain of ligase-like"/>
    <property type="match status" value="1"/>
</dbReference>
<dbReference type="InterPro" id="IPR020845">
    <property type="entry name" value="AMP-binding_CS"/>
</dbReference>
<evidence type="ECO:0000256" key="4">
    <source>
        <dbReference type="SAM" id="Phobius"/>
    </source>
</evidence>
<reference evidence="6" key="1">
    <citation type="submission" date="2015-01" db="EMBL/GenBank/DDBJ databases">
        <authorList>
            <person name="Xiang T."/>
            <person name="Song Y."/>
            <person name="Huang L."/>
            <person name="Wang B."/>
            <person name="Wu P."/>
        </authorList>
    </citation>
    <scope>NUCLEOTIDE SEQUENCE [LARGE SCALE GENOMIC DNA]</scope>
    <source>
        <strain evidence="6">V1</strain>
    </source>
</reference>